<comment type="caution">
    <text evidence="2">The sequence shown here is derived from an EMBL/GenBank/DDBJ whole genome shotgun (WGS) entry which is preliminary data.</text>
</comment>
<dbReference type="InterPro" id="IPR002197">
    <property type="entry name" value="HTH_Fis"/>
</dbReference>
<dbReference type="Pfam" id="PF02954">
    <property type="entry name" value="HTH_8"/>
    <property type="match status" value="1"/>
</dbReference>
<proteinExistence type="predicted"/>
<dbReference type="EMBL" id="VBOT01000103">
    <property type="protein sequence ID" value="TMQ50265.1"/>
    <property type="molecule type" value="Genomic_DNA"/>
</dbReference>
<dbReference type="GO" id="GO:0043565">
    <property type="term" value="F:sequence-specific DNA binding"/>
    <property type="evidence" value="ECO:0007669"/>
    <property type="project" value="InterPro"/>
</dbReference>
<evidence type="ECO:0000259" key="1">
    <source>
        <dbReference type="Pfam" id="PF02954"/>
    </source>
</evidence>
<sequence>MRSRRSIPVAQMTRASTFLLRVAPTGRISLRSNVTELERRMIAQALDRHRWNKARAARELGLSYPTLLARIRAFQLERRKATR</sequence>
<evidence type="ECO:0000313" key="3">
    <source>
        <dbReference type="Proteomes" id="UP000320184"/>
    </source>
</evidence>
<dbReference type="SUPFAM" id="SSF46689">
    <property type="entry name" value="Homeodomain-like"/>
    <property type="match status" value="1"/>
</dbReference>
<protein>
    <recommendedName>
        <fullName evidence="1">DNA binding HTH domain-containing protein</fullName>
    </recommendedName>
</protein>
<dbReference type="Gene3D" id="1.10.10.60">
    <property type="entry name" value="Homeodomain-like"/>
    <property type="match status" value="1"/>
</dbReference>
<accession>A0A538SFX5</accession>
<reference evidence="2 3" key="1">
    <citation type="journal article" date="2019" name="Nat. Microbiol.">
        <title>Mediterranean grassland soil C-N compound turnover is dependent on rainfall and depth, and is mediated by genomically divergent microorganisms.</title>
        <authorList>
            <person name="Diamond S."/>
            <person name="Andeer P.F."/>
            <person name="Li Z."/>
            <person name="Crits-Christoph A."/>
            <person name="Burstein D."/>
            <person name="Anantharaman K."/>
            <person name="Lane K.R."/>
            <person name="Thomas B.C."/>
            <person name="Pan C."/>
            <person name="Northen T.R."/>
            <person name="Banfield J.F."/>
        </authorList>
    </citation>
    <scope>NUCLEOTIDE SEQUENCE [LARGE SCALE GENOMIC DNA]</scope>
    <source>
        <strain evidence="2">WS_3</strain>
    </source>
</reference>
<gene>
    <name evidence="2" type="ORF">E6K73_08280</name>
</gene>
<name>A0A538SFX5_UNCEI</name>
<dbReference type="InterPro" id="IPR009057">
    <property type="entry name" value="Homeodomain-like_sf"/>
</dbReference>
<organism evidence="2 3">
    <name type="scientific">Eiseniibacteriota bacterium</name>
    <dbReference type="NCBI Taxonomy" id="2212470"/>
    <lineage>
        <taxon>Bacteria</taxon>
        <taxon>Candidatus Eiseniibacteriota</taxon>
    </lineage>
</organism>
<dbReference type="PRINTS" id="PR01590">
    <property type="entry name" value="HTHFIS"/>
</dbReference>
<feature type="domain" description="DNA binding HTH" evidence="1">
    <location>
        <begin position="35"/>
        <end position="74"/>
    </location>
</feature>
<evidence type="ECO:0000313" key="2">
    <source>
        <dbReference type="EMBL" id="TMQ50265.1"/>
    </source>
</evidence>
<dbReference type="Proteomes" id="UP000320184">
    <property type="component" value="Unassembled WGS sequence"/>
</dbReference>
<dbReference type="AlphaFoldDB" id="A0A538SFX5"/>